<dbReference type="Pfam" id="PF00881">
    <property type="entry name" value="Nitroreductase"/>
    <property type="match status" value="1"/>
</dbReference>
<dbReference type="AlphaFoldDB" id="A0A8S0WQ45"/>
<keyword evidence="1" id="KW-0285">Flavoprotein</keyword>
<evidence type="ECO:0000259" key="4">
    <source>
        <dbReference type="Pfam" id="PF00881"/>
    </source>
</evidence>
<keyword evidence="7" id="KW-1185">Reference proteome</keyword>
<dbReference type="Gene3D" id="3.40.109.10">
    <property type="entry name" value="NADH Oxidase"/>
    <property type="match status" value="1"/>
</dbReference>
<reference evidence="6" key="1">
    <citation type="submission" date="2014-11" db="EMBL/GenBank/DDBJ databases">
        <authorList>
            <person name="Hornung B.V."/>
        </authorList>
    </citation>
    <scope>NUCLEOTIDE SEQUENCE</scope>
    <source>
        <strain evidence="6">INE</strain>
    </source>
</reference>
<dbReference type="EC" id="1.-.-.-" evidence="5"/>
<dbReference type="SUPFAM" id="SSF55469">
    <property type="entry name" value="FMN-dependent nitroreductase-like"/>
    <property type="match status" value="1"/>
</dbReference>
<dbReference type="Proteomes" id="UP001071230">
    <property type="component" value="Unassembled WGS sequence"/>
</dbReference>
<dbReference type="PANTHER" id="PTHR23026">
    <property type="entry name" value="NADPH NITROREDUCTASE"/>
    <property type="match status" value="1"/>
</dbReference>
<evidence type="ECO:0000313" key="5">
    <source>
        <dbReference type="EMBL" id="CAA7602384.1"/>
    </source>
</evidence>
<dbReference type="InterPro" id="IPR029479">
    <property type="entry name" value="Nitroreductase"/>
</dbReference>
<dbReference type="RefSeq" id="WP_240985759.1">
    <property type="nucleotide sequence ID" value="NZ_CDGJ01000081.1"/>
</dbReference>
<organism evidence="5">
    <name type="scientific">Acididesulfobacillus acetoxydans</name>
    <dbReference type="NCBI Taxonomy" id="1561005"/>
    <lineage>
        <taxon>Bacteria</taxon>
        <taxon>Bacillati</taxon>
        <taxon>Bacillota</taxon>
        <taxon>Clostridia</taxon>
        <taxon>Eubacteriales</taxon>
        <taxon>Peptococcaceae</taxon>
        <taxon>Acididesulfobacillus</taxon>
    </lineage>
</organism>
<evidence type="ECO:0000313" key="7">
    <source>
        <dbReference type="Proteomes" id="UP001071230"/>
    </source>
</evidence>
<keyword evidence="2" id="KW-0288">FMN</keyword>
<dbReference type="KEGG" id="aacx:DEACI_3058"/>
<gene>
    <name evidence="6" type="ORF">DEACI_2857</name>
    <name evidence="5" type="ORF">DEACI_3058</name>
</gene>
<dbReference type="EMBL" id="LR746496">
    <property type="protein sequence ID" value="CAA7602384.1"/>
    <property type="molecule type" value="Genomic_DNA"/>
</dbReference>
<dbReference type="InterPro" id="IPR000415">
    <property type="entry name" value="Nitroreductase-like"/>
</dbReference>
<feature type="domain" description="Nitroreductase" evidence="4">
    <location>
        <begin position="8"/>
        <end position="188"/>
    </location>
</feature>
<dbReference type="InterPro" id="IPR050627">
    <property type="entry name" value="Nitroreductase/BluB"/>
</dbReference>
<accession>A0A8S0WQ45</accession>
<protein>
    <submittedName>
        <fullName evidence="5 6">Nitroreductase</fullName>
        <ecNumber evidence="5">1.-.-.-</ecNumber>
    </submittedName>
</protein>
<sequence>MSVLDQVIRERRSTRHFSDEIPSKGLIESVIEAGLLAPFAAASSSNRYARRFVVVSRGNSVLLKLADVVQKQAQKAFEELSRQSDAVPEFGVKAKNFLGRLEMTMKQGPLGIGSAPYYIVVAEPKGIPEAQMQSIAHCMQNMWLKATELGLGFQLVSITGQMGDNSDFCKLVNLPVGEYKMDGCAIGYPALNLPPRPEYPSVSEITTWLL</sequence>
<dbReference type="EMBL" id="CDGJ01000081">
    <property type="protein sequence ID" value="CEJ08381.1"/>
    <property type="molecule type" value="Genomic_DNA"/>
</dbReference>
<evidence type="ECO:0000256" key="3">
    <source>
        <dbReference type="ARBA" id="ARBA00023002"/>
    </source>
</evidence>
<dbReference type="Proteomes" id="UP000836597">
    <property type="component" value="Chromosome"/>
</dbReference>
<dbReference type="GO" id="GO:0016491">
    <property type="term" value="F:oxidoreductase activity"/>
    <property type="evidence" value="ECO:0007669"/>
    <property type="project" value="UniProtKB-KW"/>
</dbReference>
<reference evidence="5" key="2">
    <citation type="submission" date="2020-01" db="EMBL/GenBank/DDBJ databases">
        <authorList>
            <person name="Hornung B."/>
        </authorList>
    </citation>
    <scope>NUCLEOTIDE SEQUENCE</scope>
    <source>
        <strain evidence="5">PacBioINE</strain>
    </source>
</reference>
<evidence type="ECO:0000256" key="2">
    <source>
        <dbReference type="ARBA" id="ARBA00022643"/>
    </source>
</evidence>
<proteinExistence type="predicted"/>
<evidence type="ECO:0000313" key="6">
    <source>
        <dbReference type="EMBL" id="CEJ08381.1"/>
    </source>
</evidence>
<dbReference type="PANTHER" id="PTHR23026:SF90">
    <property type="entry name" value="IODOTYROSINE DEIODINASE 1"/>
    <property type="match status" value="1"/>
</dbReference>
<keyword evidence="3 5" id="KW-0560">Oxidoreductase</keyword>
<name>A0A8S0WQ45_9FIRM</name>
<evidence type="ECO:0000256" key="1">
    <source>
        <dbReference type="ARBA" id="ARBA00022630"/>
    </source>
</evidence>